<accession>A0ABQ0C543</accession>
<keyword evidence="1" id="KW-0472">Membrane</keyword>
<evidence type="ECO:0000313" key="3">
    <source>
        <dbReference type="Proteomes" id="UP001628193"/>
    </source>
</evidence>
<protein>
    <recommendedName>
        <fullName evidence="4">MotA/TolQ/ExbB proton channel domain-containing protein</fullName>
    </recommendedName>
</protein>
<dbReference type="EMBL" id="BAAFGK010000001">
    <property type="protein sequence ID" value="GAB0055835.1"/>
    <property type="molecule type" value="Genomic_DNA"/>
</dbReference>
<comment type="caution">
    <text evidence="2">The sequence shown here is derived from an EMBL/GenBank/DDBJ whole genome shotgun (WGS) entry which is preliminary data.</text>
</comment>
<organism evidence="2 3">
    <name type="scientific">Candidatus Magnetaquiglobus chichijimensis</name>
    <dbReference type="NCBI Taxonomy" id="3141448"/>
    <lineage>
        <taxon>Bacteria</taxon>
        <taxon>Pseudomonadati</taxon>
        <taxon>Pseudomonadota</taxon>
        <taxon>Magnetococcia</taxon>
        <taxon>Magnetococcales</taxon>
        <taxon>Candidatus Magnetaquicoccaceae</taxon>
        <taxon>Candidatus Magnetaquiglobus</taxon>
    </lineage>
</organism>
<feature type="transmembrane region" description="Helical" evidence="1">
    <location>
        <begin position="170"/>
        <end position="191"/>
    </location>
</feature>
<sequence length="566" mass="62926">MFEWLIHLLNHPALPWIAADLLPVWAIAAWWFTRDAWLEPLRQEIRSARELCDATPDEPEAFAPHLRRLHAGMEGLPRLAPAWRAFVATLIDHDTPNSPIMRGVQPATLFDLTTLSQSNSHAERLNFLPLQLIGAGVLFTFVGLLGALQVASTGLAPNDPSATQQAVRDLLGLAAFKFLASISGLLSAWLFSWRARVWRGRLKKELTLLCDQLAQRFPFVSREQLLHAQLLAMQQLGQGTGQPPLAVRTDGARQTPVTLSLDPVIAALREENDKLRHLIRERLPDAPPAPVPSPAPLSLDPMIAALREENDKLRHLIRERLPDAPPAPVPSPAPLSLDPMIAALREENGKLRDLIRERLPEFPSAPLPMPGESMLVEGTGTTLIGLDPTAWRPLVDSLREEGRQLARELALHLAREIQPLLVRPVEASAMVSRDEQESWMRIVDRMELAARSLERQSEGLDGLGELARETRRASEGSIRANREAVEALVSAVEGFNERMSSSFARSAEALLERLARNNQQIVAQVIEEFDGDRARQVVESVGREEGVSALYQQFFSRRTRNISGLT</sequence>
<dbReference type="Proteomes" id="UP001628193">
    <property type="component" value="Unassembled WGS sequence"/>
</dbReference>
<feature type="transmembrane region" description="Helical" evidence="1">
    <location>
        <begin position="13"/>
        <end position="32"/>
    </location>
</feature>
<evidence type="ECO:0000313" key="2">
    <source>
        <dbReference type="EMBL" id="GAB0055835.1"/>
    </source>
</evidence>
<evidence type="ECO:0008006" key="4">
    <source>
        <dbReference type="Google" id="ProtNLM"/>
    </source>
</evidence>
<evidence type="ECO:0000256" key="1">
    <source>
        <dbReference type="SAM" id="Phobius"/>
    </source>
</evidence>
<keyword evidence="1" id="KW-1133">Transmembrane helix</keyword>
<name>A0ABQ0C543_9PROT</name>
<gene>
    <name evidence="2" type="ORF">SIID45300_00132</name>
</gene>
<reference evidence="2 3" key="2">
    <citation type="submission" date="2024-09" db="EMBL/GenBank/DDBJ databases">
        <title>Draft genome sequence of Candidatus Magnetaquicoccaceae bacterium FCR-1.</title>
        <authorList>
            <person name="Shimoshige H."/>
            <person name="Shimamura S."/>
            <person name="Taoka A."/>
            <person name="Kobayashi H."/>
            <person name="Maekawa T."/>
        </authorList>
    </citation>
    <scope>NUCLEOTIDE SEQUENCE [LARGE SCALE GENOMIC DNA]</scope>
    <source>
        <strain evidence="2 3">FCR-1</strain>
    </source>
</reference>
<feature type="transmembrane region" description="Helical" evidence="1">
    <location>
        <begin position="127"/>
        <end position="150"/>
    </location>
</feature>
<keyword evidence="3" id="KW-1185">Reference proteome</keyword>
<proteinExistence type="predicted"/>
<reference evidence="2 3" key="1">
    <citation type="submission" date="2024-05" db="EMBL/GenBank/DDBJ databases">
        <authorList>
            <consortium name="Candidatus Magnetaquicoccaceae bacterium FCR-1 genome sequencing consortium"/>
            <person name="Shimoshige H."/>
            <person name="Shimamura S."/>
            <person name="Taoka A."/>
            <person name="Kobayashi H."/>
            <person name="Maekawa T."/>
        </authorList>
    </citation>
    <scope>NUCLEOTIDE SEQUENCE [LARGE SCALE GENOMIC DNA]</scope>
    <source>
        <strain evidence="2 3">FCR-1</strain>
    </source>
</reference>
<keyword evidence="1" id="KW-0812">Transmembrane</keyword>
<dbReference type="RefSeq" id="WP_420903547.1">
    <property type="nucleotide sequence ID" value="NZ_BAAFGK010000001.1"/>
</dbReference>